<dbReference type="InterPro" id="IPR007110">
    <property type="entry name" value="Ig-like_dom"/>
</dbReference>
<dbReference type="CDD" id="cd00096">
    <property type="entry name" value="Ig"/>
    <property type="match status" value="2"/>
</dbReference>
<reference evidence="7" key="1">
    <citation type="submission" date="2021-02" db="EMBL/GenBank/DDBJ databases">
        <authorList>
            <person name="Nowell W R."/>
        </authorList>
    </citation>
    <scope>NUCLEOTIDE SEQUENCE</scope>
</reference>
<dbReference type="InterPro" id="IPR051275">
    <property type="entry name" value="Cell_adhesion_signaling"/>
</dbReference>
<evidence type="ECO:0000256" key="2">
    <source>
        <dbReference type="ARBA" id="ARBA00023136"/>
    </source>
</evidence>
<dbReference type="SUPFAM" id="SSF48726">
    <property type="entry name" value="Immunoglobulin"/>
    <property type="match status" value="3"/>
</dbReference>
<dbReference type="EMBL" id="CAJNOQ010002960">
    <property type="protein sequence ID" value="CAF0988054.1"/>
    <property type="molecule type" value="Genomic_DNA"/>
</dbReference>
<dbReference type="SMART" id="SM00408">
    <property type="entry name" value="IGc2"/>
    <property type="match status" value="2"/>
</dbReference>
<protein>
    <recommendedName>
        <fullName evidence="6">Ig-like domain-containing protein</fullName>
    </recommendedName>
</protein>
<evidence type="ECO:0000256" key="5">
    <source>
        <dbReference type="ARBA" id="ARBA00023319"/>
    </source>
</evidence>
<proteinExistence type="predicted"/>
<dbReference type="Proteomes" id="UP000663829">
    <property type="component" value="Unassembled WGS sequence"/>
</dbReference>
<dbReference type="Pfam" id="PF13927">
    <property type="entry name" value="Ig_3"/>
    <property type="match status" value="1"/>
</dbReference>
<keyword evidence="4" id="KW-0325">Glycoprotein</keyword>
<dbReference type="PROSITE" id="PS50835">
    <property type="entry name" value="IG_LIKE"/>
    <property type="match status" value="1"/>
</dbReference>
<evidence type="ECO:0000256" key="3">
    <source>
        <dbReference type="ARBA" id="ARBA00023157"/>
    </source>
</evidence>
<dbReference type="EMBL" id="CAJOBC010002959">
    <property type="protein sequence ID" value="CAF3760151.1"/>
    <property type="molecule type" value="Genomic_DNA"/>
</dbReference>
<sequence length="259" mass="29495">MLLFTTIRSDLIIKPIDSTLTRDQYRSFIASCTGQSNTKVINWRTPQHVDIPENDTARVTIERQSSGLRLRIRNLTIDDQGEWECVGTDMDGRRYTKQFQMNIKIPITFHGDSIQYAALGEQVLIKCRVQANPSAEVSWFKGRDKTRIGIPNYERTNDGLKINKVDMADNDTFWCQADVLETGESRDFPITVIISKSVTQPRIQCSSPCAIEKKAATLICEAAGLPPPKYQWYYGNADKLRPVQFITILKDPLELEIYA</sequence>
<dbReference type="GO" id="GO:0005886">
    <property type="term" value="C:plasma membrane"/>
    <property type="evidence" value="ECO:0007669"/>
    <property type="project" value="TreeGrafter"/>
</dbReference>
<dbReference type="InterPro" id="IPR003598">
    <property type="entry name" value="Ig_sub2"/>
</dbReference>
<dbReference type="InterPro" id="IPR013783">
    <property type="entry name" value="Ig-like_fold"/>
</dbReference>
<dbReference type="GO" id="GO:0005911">
    <property type="term" value="C:cell-cell junction"/>
    <property type="evidence" value="ECO:0007669"/>
    <property type="project" value="TreeGrafter"/>
</dbReference>
<evidence type="ECO:0000313" key="8">
    <source>
        <dbReference type="EMBL" id="CAF3760151.1"/>
    </source>
</evidence>
<evidence type="ECO:0000256" key="4">
    <source>
        <dbReference type="ARBA" id="ARBA00023180"/>
    </source>
</evidence>
<feature type="domain" description="Ig-like" evidence="6">
    <location>
        <begin position="106"/>
        <end position="191"/>
    </location>
</feature>
<gene>
    <name evidence="7" type="ORF">GPM918_LOCUS13106</name>
    <name evidence="8" type="ORF">SRO942_LOCUS13103</name>
</gene>
<keyword evidence="3" id="KW-1015">Disulfide bond</keyword>
<dbReference type="GO" id="GO:0050839">
    <property type="term" value="F:cell adhesion molecule binding"/>
    <property type="evidence" value="ECO:0007669"/>
    <property type="project" value="TreeGrafter"/>
</dbReference>
<name>A0A814FX05_9BILA</name>
<dbReference type="PANTHER" id="PTHR11640">
    <property type="entry name" value="NEPHRIN"/>
    <property type="match status" value="1"/>
</dbReference>
<dbReference type="InterPro" id="IPR003599">
    <property type="entry name" value="Ig_sub"/>
</dbReference>
<dbReference type="InterPro" id="IPR036179">
    <property type="entry name" value="Ig-like_dom_sf"/>
</dbReference>
<evidence type="ECO:0000313" key="9">
    <source>
        <dbReference type="Proteomes" id="UP000663829"/>
    </source>
</evidence>
<keyword evidence="2" id="KW-0472">Membrane</keyword>
<dbReference type="Gene3D" id="2.60.40.10">
    <property type="entry name" value="Immunoglobulins"/>
    <property type="match status" value="2"/>
</dbReference>
<dbReference type="GO" id="GO:0098609">
    <property type="term" value="P:cell-cell adhesion"/>
    <property type="evidence" value="ECO:0007669"/>
    <property type="project" value="TreeGrafter"/>
</dbReference>
<comment type="subcellular location">
    <subcellularLocation>
        <location evidence="1">Membrane</location>
        <topology evidence="1">Single-pass type I membrane protein</topology>
    </subcellularLocation>
</comment>
<evidence type="ECO:0000259" key="6">
    <source>
        <dbReference type="PROSITE" id="PS50835"/>
    </source>
</evidence>
<dbReference type="PANTHER" id="PTHR11640:SF164">
    <property type="entry name" value="MAM DOMAIN-CONTAINING GLYCOSYLPHOSPHATIDYLINOSITOL ANCHOR PROTEIN 1"/>
    <property type="match status" value="1"/>
</dbReference>
<dbReference type="AlphaFoldDB" id="A0A814FX05"/>
<dbReference type="SMART" id="SM00409">
    <property type="entry name" value="IG"/>
    <property type="match status" value="2"/>
</dbReference>
<comment type="caution">
    <text evidence="7">The sequence shown here is derived from an EMBL/GenBank/DDBJ whole genome shotgun (WGS) entry which is preliminary data.</text>
</comment>
<evidence type="ECO:0000313" key="7">
    <source>
        <dbReference type="EMBL" id="CAF0988054.1"/>
    </source>
</evidence>
<accession>A0A814FX05</accession>
<keyword evidence="5" id="KW-0393">Immunoglobulin domain</keyword>
<organism evidence="7 9">
    <name type="scientific">Didymodactylos carnosus</name>
    <dbReference type="NCBI Taxonomy" id="1234261"/>
    <lineage>
        <taxon>Eukaryota</taxon>
        <taxon>Metazoa</taxon>
        <taxon>Spiralia</taxon>
        <taxon>Gnathifera</taxon>
        <taxon>Rotifera</taxon>
        <taxon>Eurotatoria</taxon>
        <taxon>Bdelloidea</taxon>
        <taxon>Philodinida</taxon>
        <taxon>Philodinidae</taxon>
        <taxon>Didymodactylos</taxon>
    </lineage>
</organism>
<dbReference type="Proteomes" id="UP000681722">
    <property type="component" value="Unassembled WGS sequence"/>
</dbReference>
<keyword evidence="9" id="KW-1185">Reference proteome</keyword>
<evidence type="ECO:0000256" key="1">
    <source>
        <dbReference type="ARBA" id="ARBA00004479"/>
    </source>
</evidence>
<dbReference type="OrthoDB" id="10056271at2759"/>